<proteinExistence type="predicted"/>
<evidence type="ECO:0000313" key="2">
    <source>
        <dbReference type="EMBL" id="QQD16811.1"/>
    </source>
</evidence>
<dbReference type="KEGG" id="snan:I6N98_10465"/>
<evidence type="ECO:0008006" key="4">
    <source>
        <dbReference type="Google" id="ProtNLM"/>
    </source>
</evidence>
<evidence type="ECO:0000256" key="1">
    <source>
        <dbReference type="SAM" id="SignalP"/>
    </source>
</evidence>
<sequence>MRLLLSALLVTVAVLAAGCSSARYNPTAYDYYIDQEALAATPIKKVVLASVNVSGEPTRSMLRDSVAKIDAEVTDYLQKNGYVIAPAHIFNNAWQQALLTYGDFYDPTSGRVDKQGWQQVMAATMKALQGSDVDAIVFTDLIEHEVQHSGGLNHYARWYGVTREPATEGSSASVAADFNWNQLIKAASLVVTIYTPDGKPLFTSRGGLDTLYAINSRKSNSSFVRRSKVLSRNQYIEEGVELAFHPLIVMDDYPGIPKDQKDEAQQ</sequence>
<accession>A0A7T4QY00</accession>
<dbReference type="EMBL" id="CP066167">
    <property type="protein sequence ID" value="QQD16811.1"/>
    <property type="molecule type" value="Genomic_DNA"/>
</dbReference>
<dbReference type="AlphaFoldDB" id="A0A7T4QY00"/>
<reference evidence="2 3" key="1">
    <citation type="submission" date="2020-12" db="EMBL/GenBank/DDBJ databases">
        <authorList>
            <person name="Shan Y."/>
        </authorList>
    </citation>
    <scope>NUCLEOTIDE SEQUENCE [LARGE SCALE GENOMIC DNA]</scope>
    <source>
        <strain evidence="3">csc3.9</strain>
    </source>
</reference>
<evidence type="ECO:0000313" key="3">
    <source>
        <dbReference type="Proteomes" id="UP000596063"/>
    </source>
</evidence>
<dbReference type="PROSITE" id="PS51257">
    <property type="entry name" value="PROKAR_LIPOPROTEIN"/>
    <property type="match status" value="1"/>
</dbReference>
<organism evidence="2 3">
    <name type="scientific">Spongiibacter nanhainus</name>
    <dbReference type="NCBI Taxonomy" id="2794344"/>
    <lineage>
        <taxon>Bacteria</taxon>
        <taxon>Pseudomonadati</taxon>
        <taxon>Pseudomonadota</taxon>
        <taxon>Gammaproteobacteria</taxon>
        <taxon>Cellvibrionales</taxon>
        <taxon>Spongiibacteraceae</taxon>
        <taxon>Spongiibacter</taxon>
    </lineage>
</organism>
<dbReference type="Proteomes" id="UP000596063">
    <property type="component" value="Chromosome"/>
</dbReference>
<dbReference type="RefSeq" id="WP_198568313.1">
    <property type="nucleotide sequence ID" value="NZ_CP066167.1"/>
</dbReference>
<feature type="chain" id="PRO_5032354755" description="Lipoprotein" evidence="1">
    <location>
        <begin position="23"/>
        <end position="266"/>
    </location>
</feature>
<gene>
    <name evidence="2" type="ORF">I6N98_10465</name>
</gene>
<protein>
    <recommendedName>
        <fullName evidence="4">Lipoprotein</fullName>
    </recommendedName>
</protein>
<feature type="signal peptide" evidence="1">
    <location>
        <begin position="1"/>
        <end position="22"/>
    </location>
</feature>
<keyword evidence="1" id="KW-0732">Signal</keyword>
<keyword evidence="3" id="KW-1185">Reference proteome</keyword>
<name>A0A7T4QY00_9GAMM</name>